<dbReference type="Gene3D" id="3.90.70.10">
    <property type="entry name" value="Cysteine proteinases"/>
    <property type="match status" value="1"/>
</dbReference>
<dbReference type="GO" id="GO:0006508">
    <property type="term" value="P:proteolysis"/>
    <property type="evidence" value="ECO:0007669"/>
    <property type="project" value="InterPro"/>
</dbReference>
<evidence type="ECO:0000256" key="3">
    <source>
        <dbReference type="ARBA" id="ARBA00023157"/>
    </source>
</evidence>
<dbReference type="PROSITE" id="PS00139">
    <property type="entry name" value="THIOL_PROTEASE_CYS"/>
    <property type="match status" value="1"/>
</dbReference>
<protein>
    <recommendedName>
        <fullName evidence="5">Peptidase C1A papain C-terminal domain-containing protein</fullName>
    </recommendedName>
</protein>
<dbReference type="PROSITE" id="PS00639">
    <property type="entry name" value="THIOL_PROTEASE_HIS"/>
    <property type="match status" value="1"/>
</dbReference>
<dbReference type="AlphaFoldDB" id="A0A9W7AZ45"/>
<keyword evidence="3" id="KW-1015">Disulfide bond</keyword>
<reference evidence="7" key="1">
    <citation type="journal article" date="2023" name="Commun. Biol.">
        <title>Genome analysis of Parmales, the sister group of diatoms, reveals the evolutionary specialization of diatoms from phago-mixotrophs to photoautotrophs.</title>
        <authorList>
            <person name="Ban H."/>
            <person name="Sato S."/>
            <person name="Yoshikawa S."/>
            <person name="Yamada K."/>
            <person name="Nakamura Y."/>
            <person name="Ichinomiya M."/>
            <person name="Sato N."/>
            <person name="Blanc-Mathieu R."/>
            <person name="Endo H."/>
            <person name="Kuwata A."/>
            <person name="Ogata H."/>
        </authorList>
    </citation>
    <scope>NUCLEOTIDE SEQUENCE [LARGE SCALE GENOMIC DNA]</scope>
    <source>
        <strain evidence="7">NIES 3701</strain>
    </source>
</reference>
<dbReference type="SUPFAM" id="SSF54001">
    <property type="entry name" value="Cysteine proteinases"/>
    <property type="match status" value="1"/>
</dbReference>
<dbReference type="PROSITE" id="PS00640">
    <property type="entry name" value="THIOL_PROTEASE_ASN"/>
    <property type="match status" value="1"/>
</dbReference>
<dbReference type="PRINTS" id="PR00705">
    <property type="entry name" value="PAPAIN"/>
</dbReference>
<comment type="caution">
    <text evidence="6">The sequence shown here is derived from an EMBL/GenBank/DDBJ whole genome shotgun (WGS) entry which is preliminary data.</text>
</comment>
<dbReference type="OrthoDB" id="65740at2759"/>
<feature type="signal peptide" evidence="4">
    <location>
        <begin position="1"/>
        <end position="20"/>
    </location>
</feature>
<keyword evidence="7" id="KW-1185">Reference proteome</keyword>
<dbReference type="InterPro" id="IPR038765">
    <property type="entry name" value="Papain-like_cys_pep_sf"/>
</dbReference>
<dbReference type="Pfam" id="PF00112">
    <property type="entry name" value="Peptidase_C1"/>
    <property type="match status" value="1"/>
</dbReference>
<dbReference type="PANTHER" id="PTHR12411">
    <property type="entry name" value="CYSTEINE PROTEASE FAMILY C1-RELATED"/>
    <property type="match status" value="1"/>
</dbReference>
<organism evidence="6 7">
    <name type="scientific">Triparma strigata</name>
    <dbReference type="NCBI Taxonomy" id="1606541"/>
    <lineage>
        <taxon>Eukaryota</taxon>
        <taxon>Sar</taxon>
        <taxon>Stramenopiles</taxon>
        <taxon>Ochrophyta</taxon>
        <taxon>Bolidophyceae</taxon>
        <taxon>Parmales</taxon>
        <taxon>Triparmaceae</taxon>
        <taxon>Triparma</taxon>
    </lineage>
</organism>
<evidence type="ECO:0000256" key="2">
    <source>
        <dbReference type="ARBA" id="ARBA00023145"/>
    </source>
</evidence>
<keyword evidence="2" id="KW-0865">Zymogen</keyword>
<dbReference type="InterPro" id="IPR013128">
    <property type="entry name" value="Peptidase_C1A"/>
</dbReference>
<dbReference type="InterPro" id="IPR000169">
    <property type="entry name" value="Pept_cys_AS"/>
</dbReference>
<evidence type="ECO:0000259" key="5">
    <source>
        <dbReference type="SMART" id="SM00645"/>
    </source>
</evidence>
<dbReference type="InterPro" id="IPR039417">
    <property type="entry name" value="Peptidase_C1A_papain-like"/>
</dbReference>
<name>A0A9W7AZ45_9STRA</name>
<dbReference type="CDD" id="cd02248">
    <property type="entry name" value="Peptidase_C1A"/>
    <property type="match status" value="1"/>
</dbReference>
<evidence type="ECO:0000256" key="4">
    <source>
        <dbReference type="SAM" id="SignalP"/>
    </source>
</evidence>
<dbReference type="Proteomes" id="UP001165085">
    <property type="component" value="Unassembled WGS sequence"/>
</dbReference>
<evidence type="ECO:0000256" key="1">
    <source>
        <dbReference type="ARBA" id="ARBA00008455"/>
    </source>
</evidence>
<dbReference type="GO" id="GO:0008234">
    <property type="term" value="F:cysteine-type peptidase activity"/>
    <property type="evidence" value="ECO:0007669"/>
    <property type="project" value="InterPro"/>
</dbReference>
<dbReference type="SMART" id="SM00645">
    <property type="entry name" value="Pept_C1"/>
    <property type="match status" value="1"/>
</dbReference>
<dbReference type="EMBL" id="BRXY01000231">
    <property type="protein sequence ID" value="GMH79201.1"/>
    <property type="molecule type" value="Genomic_DNA"/>
</dbReference>
<sequence>METLMLPLLLMLVWPAFSAASSDASSSATFLDFHSWATSHSKPYLEASENECLDSSLCNEAYTNYISTDAYIVSHPASSSFNLGHSQFSDLLSIPDNPFLPTPPIYNPDGDFPVESSSPFTQLLDALKSLHAPSPTPIDWSTSNNPKSTPLVPHVINQGLCGSCYAISSMSTTLTNYWLTSSSPPTSHQVKSDLLSTQQILDCSPNNLHCVGGNPIFSYIYAETSYITLEKFYPYTSSTDLGDKTCLSSSIHGGIKVDAFTIIPSSPSSIKTALQTGTVTVGIEGTSKDLLFYKSGVYTGELCTGKALNHAVVITGWGIDPETSEEYWIVKNSWGLEWGEKGYFKVRIDEGDGVCGINLSPSTVTATSIGGVVGRSWEEDVEPSIEGYVILGGVLLGMIFCGCLYLKEDPSVDSDFSPGRTPDYTRSPAFLIPEAVRKEREKKKKKNTKPSPRWWGSNMGVYQKVESSPVEPWGVMGVKSYGALEEGNNDRKVRSSSFHELELDGGGANKSFGIAYTPGSKILQAGFNNS</sequence>
<feature type="chain" id="PRO_5040994952" description="Peptidase C1A papain C-terminal domain-containing protein" evidence="4">
    <location>
        <begin position="21"/>
        <end position="530"/>
    </location>
</feature>
<feature type="domain" description="Peptidase C1A papain C-terminal" evidence="5">
    <location>
        <begin position="134"/>
        <end position="365"/>
    </location>
</feature>
<comment type="similarity">
    <text evidence="1">Belongs to the peptidase C1 family.</text>
</comment>
<accession>A0A9W7AZ45</accession>
<keyword evidence="4" id="KW-0732">Signal</keyword>
<dbReference type="InterPro" id="IPR025660">
    <property type="entry name" value="Pept_his_AS"/>
</dbReference>
<evidence type="ECO:0000313" key="6">
    <source>
        <dbReference type="EMBL" id="GMH79201.1"/>
    </source>
</evidence>
<dbReference type="InterPro" id="IPR025661">
    <property type="entry name" value="Pept_asp_AS"/>
</dbReference>
<evidence type="ECO:0000313" key="7">
    <source>
        <dbReference type="Proteomes" id="UP001165085"/>
    </source>
</evidence>
<gene>
    <name evidence="6" type="ORF">TrST_g6984</name>
</gene>
<dbReference type="InterPro" id="IPR000668">
    <property type="entry name" value="Peptidase_C1A_C"/>
</dbReference>
<proteinExistence type="inferred from homology"/>